<gene>
    <name evidence="3" type="ORF">HXX76_009354</name>
</gene>
<evidence type="ECO:0000313" key="4">
    <source>
        <dbReference type="Proteomes" id="UP000650467"/>
    </source>
</evidence>
<evidence type="ECO:0000313" key="3">
    <source>
        <dbReference type="EMBL" id="KAG2431861.1"/>
    </source>
</evidence>
<protein>
    <submittedName>
        <fullName evidence="3">Uncharacterized protein</fullName>
    </submittedName>
</protein>
<keyword evidence="2" id="KW-0812">Transmembrane</keyword>
<accession>A0A835W0Q6</accession>
<name>A0A835W0Q6_CHLIN</name>
<keyword evidence="1" id="KW-0175">Coiled coil</keyword>
<sequence>MAAPARNCWYGAGATLALLPGKQVPLRPAVGAGAVYKRNRPSMTDRNLNNVLKTLDGMKKEIGDLKKNQDDMKKDISQLKLDTAVNQALFAVNLTPTALLLLGVLYFMYSNFLISGRGGN</sequence>
<feature type="coiled-coil region" evidence="1">
    <location>
        <begin position="48"/>
        <end position="82"/>
    </location>
</feature>
<keyword evidence="2" id="KW-0472">Membrane</keyword>
<proteinExistence type="predicted"/>
<keyword evidence="4" id="KW-1185">Reference proteome</keyword>
<reference evidence="3" key="1">
    <citation type="journal article" date="2020" name="bioRxiv">
        <title>Comparative genomics of Chlamydomonas.</title>
        <authorList>
            <person name="Craig R.J."/>
            <person name="Hasan A.R."/>
            <person name="Ness R.W."/>
            <person name="Keightley P.D."/>
        </authorList>
    </citation>
    <scope>NUCLEOTIDE SEQUENCE</scope>
    <source>
        <strain evidence="3">SAG 7.73</strain>
    </source>
</reference>
<dbReference type="Proteomes" id="UP000650467">
    <property type="component" value="Unassembled WGS sequence"/>
</dbReference>
<evidence type="ECO:0000256" key="1">
    <source>
        <dbReference type="SAM" id="Coils"/>
    </source>
</evidence>
<organism evidence="3 4">
    <name type="scientific">Chlamydomonas incerta</name>
    <dbReference type="NCBI Taxonomy" id="51695"/>
    <lineage>
        <taxon>Eukaryota</taxon>
        <taxon>Viridiplantae</taxon>
        <taxon>Chlorophyta</taxon>
        <taxon>core chlorophytes</taxon>
        <taxon>Chlorophyceae</taxon>
        <taxon>CS clade</taxon>
        <taxon>Chlamydomonadales</taxon>
        <taxon>Chlamydomonadaceae</taxon>
        <taxon>Chlamydomonas</taxon>
    </lineage>
</organism>
<dbReference type="AlphaFoldDB" id="A0A835W0Q6"/>
<keyword evidence="2" id="KW-1133">Transmembrane helix</keyword>
<comment type="caution">
    <text evidence="3">The sequence shown here is derived from an EMBL/GenBank/DDBJ whole genome shotgun (WGS) entry which is preliminary data.</text>
</comment>
<evidence type="ECO:0000256" key="2">
    <source>
        <dbReference type="SAM" id="Phobius"/>
    </source>
</evidence>
<dbReference type="EMBL" id="JAEHOC010000023">
    <property type="protein sequence ID" value="KAG2431861.1"/>
    <property type="molecule type" value="Genomic_DNA"/>
</dbReference>
<feature type="transmembrane region" description="Helical" evidence="2">
    <location>
        <begin position="88"/>
        <end position="109"/>
    </location>
</feature>